<keyword evidence="4" id="KW-0808">Transferase</keyword>
<evidence type="ECO:0000256" key="6">
    <source>
        <dbReference type="ARBA" id="ARBA00022741"/>
    </source>
</evidence>
<feature type="repeat" description="WD" evidence="10">
    <location>
        <begin position="2853"/>
        <end position="2887"/>
    </location>
</feature>
<keyword evidence="2" id="KW-0723">Serine/threonine-protein kinase</keyword>
<dbReference type="InterPro" id="IPR001810">
    <property type="entry name" value="F-box_dom"/>
</dbReference>
<feature type="repeat" description="WD" evidence="10">
    <location>
        <begin position="3085"/>
        <end position="3118"/>
    </location>
</feature>
<dbReference type="PROSITE" id="PS50082">
    <property type="entry name" value="WD_REPEATS_2"/>
    <property type="match status" value="3"/>
</dbReference>
<feature type="domain" description="Protein kinase" evidence="12">
    <location>
        <begin position="1668"/>
        <end position="1948"/>
    </location>
</feature>
<keyword evidence="8" id="KW-0067">ATP-binding</keyword>
<gene>
    <name evidence="14" type="ORF">HID58_000750</name>
</gene>
<dbReference type="InterPro" id="IPR036322">
    <property type="entry name" value="WD40_repeat_dom_sf"/>
</dbReference>
<dbReference type="SMART" id="SM00320">
    <property type="entry name" value="WD40"/>
    <property type="match status" value="5"/>
</dbReference>
<evidence type="ECO:0000256" key="1">
    <source>
        <dbReference type="ARBA" id="ARBA00012513"/>
    </source>
</evidence>
<dbReference type="SMART" id="SM00612">
    <property type="entry name" value="Kelch"/>
    <property type="match status" value="6"/>
</dbReference>
<keyword evidence="6" id="KW-0547">Nucleotide-binding</keyword>
<dbReference type="InterPro" id="IPR011989">
    <property type="entry name" value="ARM-like"/>
</dbReference>
<dbReference type="PANTHER" id="PTHR17583">
    <property type="entry name" value="PHOSPHOINOSITIDE 3-KINASE REGULATORY SUBUNIT 4"/>
    <property type="match status" value="1"/>
</dbReference>
<evidence type="ECO:0000256" key="8">
    <source>
        <dbReference type="ARBA" id="ARBA00022840"/>
    </source>
</evidence>
<dbReference type="Gene3D" id="1.10.510.10">
    <property type="entry name" value="Transferase(Phosphotransferase) domain 1"/>
    <property type="match status" value="2"/>
</dbReference>
<evidence type="ECO:0000256" key="11">
    <source>
        <dbReference type="SAM" id="MobiDB-lite"/>
    </source>
</evidence>
<feature type="domain" description="F-box" evidence="13">
    <location>
        <begin position="366"/>
        <end position="412"/>
    </location>
</feature>
<dbReference type="PANTHER" id="PTHR17583:SF0">
    <property type="entry name" value="PHOSPHOINOSITIDE 3-KINASE REGULATORY SUBUNIT 4"/>
    <property type="match status" value="1"/>
</dbReference>
<dbReference type="Pfam" id="PF25210">
    <property type="entry name" value="Kelch_FKB95"/>
    <property type="match status" value="4"/>
</dbReference>
<dbReference type="SUPFAM" id="SSF50978">
    <property type="entry name" value="WD40 repeat-like"/>
    <property type="match status" value="1"/>
</dbReference>
<comment type="caution">
    <text evidence="14">The sequence shown here is derived from an EMBL/GenBank/DDBJ whole genome shotgun (WGS) entry which is preliminary data.</text>
</comment>
<dbReference type="Pfam" id="PF00069">
    <property type="entry name" value="Pkinase"/>
    <property type="match status" value="1"/>
</dbReference>
<feature type="compositionally biased region" description="Low complexity" evidence="11">
    <location>
        <begin position="2660"/>
        <end position="2674"/>
    </location>
</feature>
<feature type="repeat" description="HEAT" evidence="9">
    <location>
        <begin position="2290"/>
        <end position="2328"/>
    </location>
</feature>
<dbReference type="InterPro" id="IPR006652">
    <property type="entry name" value="Kelch_1"/>
</dbReference>
<dbReference type="PROSITE" id="PS00108">
    <property type="entry name" value="PROTEIN_KINASE_ST"/>
    <property type="match status" value="2"/>
</dbReference>
<dbReference type="InterPro" id="IPR008271">
    <property type="entry name" value="Ser/Thr_kinase_AS"/>
</dbReference>
<feature type="domain" description="F-box" evidence="13">
    <location>
        <begin position="1093"/>
        <end position="1139"/>
    </location>
</feature>
<evidence type="ECO:0000256" key="10">
    <source>
        <dbReference type="PROSITE-ProRule" id="PRU00221"/>
    </source>
</evidence>
<feature type="repeat" description="HEAT" evidence="9">
    <location>
        <begin position="2126"/>
        <end position="2158"/>
    </location>
</feature>
<protein>
    <recommendedName>
        <fullName evidence="1">non-specific serine/threonine protein kinase</fullName>
        <ecNumber evidence="1">2.7.11.1</ecNumber>
    </recommendedName>
</protein>
<organism evidence="14 15">
    <name type="scientific">Brassica napus</name>
    <name type="common">Rape</name>
    <dbReference type="NCBI Taxonomy" id="3708"/>
    <lineage>
        <taxon>Eukaryota</taxon>
        <taxon>Viridiplantae</taxon>
        <taxon>Streptophyta</taxon>
        <taxon>Embryophyta</taxon>
        <taxon>Tracheophyta</taxon>
        <taxon>Spermatophyta</taxon>
        <taxon>Magnoliopsida</taxon>
        <taxon>eudicotyledons</taxon>
        <taxon>Gunneridae</taxon>
        <taxon>Pentapetalae</taxon>
        <taxon>rosids</taxon>
        <taxon>malvids</taxon>
        <taxon>Brassicales</taxon>
        <taxon>Brassicaceae</taxon>
        <taxon>Brassiceae</taxon>
        <taxon>Brassica</taxon>
    </lineage>
</organism>
<sequence length="3118" mass="355368">NILARISNWNYPNLSLVSKRFLSIISSPELYTTRSRIGTTEPCLYFCLEDSPNISSPKWFSLRMKPANETLKDDYDIRGDYSLVPVPSSPHTHQFVGSEIYLIGGPSKGPPSSLVRILDCRSHTWLDGPSMSVPRAGASAYYIHGKIYVMERCRKDDDNWIEVLDIKTQTWSPLLSHGATEFRSGWFIIKLFRGNIYVIGSKNYVYDRNKDTWEVVKTHDLRFRCILAAGVCVIKNVIYRYTSDGSLVRFSYNRRGWVRVEGWDLELLRTHRRYKFSGECVLSIRNHGGKLLVMWSPRFEENNEKSESRIWCAKIALEGSRNVVWGRVEWVNEVLTVTRSLLQHRPIMISEEGEPTQKKKTFPEPPSSFSSLPHEITENILARVSRWNYPCLSLVCKSFRSLLSSMEIYKTRSQIGVNETCVYICLELPGQRCESWFSPWTKYNKKRTERIGAKTRFKGDSSGNSVVPTPFSSSHTPPLPCDYIQTVGSEIYLIGGPYREPSSSVRILDCKSHTWRDGPNMTVARDSACTALFDEKIYVMGGCDVDACYANLIEVFDIKTQTWTALPGPGSDEDDKLLYDYRALINVFEGKIYLAADEKDYTYDPKDGTWKLFLSDSVMYWCEVENVLYCCTDLGYLMWSTTEIEGREWIEIKGLDELREDLKFGKEFEIVNYGGKLLVMWHLYSDLCMRNKIWYAKICLESRCNGREVWGKVDCVDMLTFPVETYESFYSFKLKESNLDANRRVLWRKAQGSSFLAFRAQHTPLLQLRPIMISKVAEPTQKKKKTISEPPLTSFSSLPHEIAENILARISRWEYPRLSLVSKSFHSLLSPLEIYKTRSQIGVNETCVYRDLSGNSVVPTPFSSSHSPPLPCDYIQTVGSEIYIIGGPDGEPSSSVRILDCRSHTWRDGPNMTVDREDAPTALLDEKIYVVGATDEKDYTYDPKDGTWKLVREKSSFLSDSIMFCCEMENVLYCCTDLGYLMWSTSEIEGREWREIKGLDKLRKHLKTGKEIEMANYGGKLLVMWHSYPDICIRDKIWYAKIYLESRCNAREVWGKVECVDMLTFPPLIQLRPIMISQEVDSTEKKTIPEPPSISFSSLPHEIAENILARVSRWKYPRLSLVSKSFRSLLSSMEIYKTRSQIGVQETCRDSSGNSVVPSPFSSSHSPPLPYNCPQTVGSKIYIIGGPDKKPSSSVRILDCKSHTWHDGPNMTVARECASTLLLGEKIYVLGGCNIDVYSTNLFEVFDIRTQSWTALTGPRSGEDDEVSHTCCSIVNVFEGKIYAAENLKDYAYEPKHGTWKLVREKSRFLPRSFKVMFWCEMENVLYLCTDLGYLLWYGSEIEDREWREIKGLDKLRKHLKTGMGVEMVNYGGMLLVMWHSYPYHCIRNKIWYAKICLESRCSGREMWGKLLLAVKQCHEKGICHGDIKCENVLVTSWNWLYLADFASFKPTYIPYDDPSDFSFFYDTRGQRLCYLAPERFYEHGGETKVAQDAPLKPSMDIFAVGCVIAELFLEGQPLFELAQLLAYRRGQHDPSQHLEKIPDPGIRKMILHMIQLEPEARLSAENYLQNYVGVIFPNYFSPFLHTLYCCWNTLPSDMRVATCQGIFQEILKKMMENKPGDEMGVDSPLPSHPVNASKVQETFLSHRQYLEISREYYLHDLPSSYNLVLKEVLGRGRFFKSILCKHDEGLVLVKVYFKRGDSIDLREYERRLVKIKDVFLSLEHPHVWPFQFWQETDKAAYLVRQYFFSNLHDRLSTRPFLSLVEKKWLAFQLLLAVKQCHEKGICHGDIKCENVLVTSWNWLYLADFASFKPTYIPYDDPSDFSFFYDTRERRLCYLAPERFYEHGGETKVAQNAPLKPSMDIFSVGCVIAELFLEGQPLFELAQLLAYRRGQHDPSQHLEKIPDPGIRKMILHMIQLEPEARLSAENYLQNYVGVIFPNYFSPFLHTLYCCWNPLPSDMRVATCHGIFQEILKKMMENKPGDEMGIDSPLPSHPVNARNVQETFANQKLNTSKDLIRDTVNSKDETLYSISDALKKNRHPFLKKITMDDLGTLMSLYDSRSDTYGTPFLPVEVNMRCEGMVLIASMLCSCIRNIKLPHLRREAILLLRSCSLYIDDEDRLQRVLPYVVSLLSDTTAIVRCAAMETLCDILPLVRDFPPSDAKIFPEYIFPMLSMLPDDPEESVRICYASNIAKLALTAYGFLIHSFQLSNVGVLNESTSPQMSTTPATELQKANGDAQLSQLRKTIAEVVQELVMGPKQTPNVRRALLQDIGELCFFFGQRQSNYFLLPILPAFLNDRDEQLRSVFFEKIVYVCFFVGQRSVEEYLLPYIDQALSDQTEAVIVNALDCLSILCKSSFLRKRALLQMIECVYPLLYYPSQWVRKAVVTFIAACSEFLGAVDSFAFIAPVIRPFLSRLPASIASEEGLFSCLKPPVTREAVYRILETARKPEIAEKQRKIWYSTSPQSGTLNLLEHGAEQKKSVEGKKPIMNASQQQEVQGKYAEKDAKLRIPRNPRLNASNTVELRDHLNQEKLQFSGLMAPYMSGMNNVTEPEGIPLYSFNMDKRAATNPPVASESSLQMNSLGMSSLSVPWMDSMSKSFNLASSVPVPKLVSGSFHVGTNPKQFYRVVHEPESRENEQMSSVISKFQDLGVSTSSKSASVTSEDASSISDLVGEPSPSRTSVPDSGWKPRGVLVAHLQEHRSAVNDIATSSDHSFFVSASDDSTVKVWDSRKLEKDISFRSRLTYHLEGSRGMCTTMLRNSTQVVVGASDGVLHMFSIDHISRGLGNVVEKYSGIVDIKKKDVKEGALLSLLNYTSDSLSGPMVMYSTQNCGIHLWDTRSDIDAWTLKANPEEGYVSSLVTSPCGNWFVSGSSRGVLTLWDLRFRVPVYSWQYPIICPIEKMCLCFLPPSVSLSTTMRPFIYVAAGFNEVSLWNADGGICQQVWRVANYENETNVSEFQWKLPSSKANPKANIRKNMSSKYRIEELNEPPPRLPGIRSLLPLPGGDLLTGGTDLKIRRWDYSSPERSYCICGPSLKGVVNDDFYELKTNSGVQFVQETMRRPLATKLTAKAVLAAAATDTAGCHRDSVQSLASVKLNQRLLISSSRDGAIKVWK</sequence>
<dbReference type="SUPFAM" id="SSF56112">
    <property type="entry name" value="Protein kinase-like (PK-like)"/>
    <property type="match status" value="2"/>
</dbReference>
<dbReference type="CDD" id="cd13980">
    <property type="entry name" value="STKc_Vps15"/>
    <property type="match status" value="1"/>
</dbReference>
<dbReference type="Proteomes" id="UP000824890">
    <property type="component" value="Unassembled WGS sequence"/>
</dbReference>
<feature type="non-terminal residue" evidence="14">
    <location>
        <position position="1"/>
    </location>
</feature>
<keyword evidence="15" id="KW-1185">Reference proteome</keyword>
<dbReference type="InterPro" id="IPR016024">
    <property type="entry name" value="ARM-type_fold"/>
</dbReference>
<evidence type="ECO:0000313" key="15">
    <source>
        <dbReference type="Proteomes" id="UP000824890"/>
    </source>
</evidence>
<dbReference type="PROSITE" id="PS50011">
    <property type="entry name" value="PROTEIN_KINASE_DOM"/>
    <property type="match status" value="2"/>
</dbReference>
<evidence type="ECO:0000313" key="14">
    <source>
        <dbReference type="EMBL" id="KAH0941113.1"/>
    </source>
</evidence>
<dbReference type="EMBL" id="JAGKQM010000001">
    <property type="protein sequence ID" value="KAH0941113.1"/>
    <property type="molecule type" value="Genomic_DNA"/>
</dbReference>
<evidence type="ECO:0000256" key="3">
    <source>
        <dbReference type="ARBA" id="ARBA00022574"/>
    </source>
</evidence>
<name>A0ABQ8EHG3_BRANA</name>
<evidence type="ECO:0000256" key="9">
    <source>
        <dbReference type="PROSITE-ProRule" id="PRU00103"/>
    </source>
</evidence>
<feature type="domain" description="Protein kinase" evidence="12">
    <location>
        <begin position="1253"/>
        <end position="1585"/>
    </location>
</feature>
<dbReference type="Pfam" id="PF00400">
    <property type="entry name" value="WD40"/>
    <property type="match status" value="3"/>
</dbReference>
<evidence type="ECO:0000256" key="4">
    <source>
        <dbReference type="ARBA" id="ARBA00022679"/>
    </source>
</evidence>
<dbReference type="InterPro" id="IPR001680">
    <property type="entry name" value="WD40_rpt"/>
</dbReference>
<proteinExistence type="predicted"/>
<dbReference type="SMART" id="SM00220">
    <property type="entry name" value="S_TKc"/>
    <property type="match status" value="1"/>
</dbReference>
<dbReference type="SUPFAM" id="SSF117281">
    <property type="entry name" value="Kelch motif"/>
    <property type="match status" value="4"/>
</dbReference>
<dbReference type="PROSITE" id="PS50181">
    <property type="entry name" value="FBOX"/>
    <property type="match status" value="3"/>
</dbReference>
<evidence type="ECO:0000256" key="7">
    <source>
        <dbReference type="ARBA" id="ARBA00022777"/>
    </source>
</evidence>
<dbReference type="Pfam" id="PF22956">
    <property type="entry name" value="VPS15-like_hel"/>
    <property type="match status" value="1"/>
</dbReference>
<dbReference type="EC" id="2.7.11.1" evidence="1"/>
<evidence type="ECO:0000259" key="13">
    <source>
        <dbReference type="PROSITE" id="PS50181"/>
    </source>
</evidence>
<dbReference type="InterPro" id="IPR055231">
    <property type="entry name" value="2AA_helical"/>
</dbReference>
<dbReference type="SUPFAM" id="SSF48371">
    <property type="entry name" value="ARM repeat"/>
    <property type="match status" value="1"/>
</dbReference>
<keyword evidence="5" id="KW-0677">Repeat</keyword>
<dbReference type="InterPro" id="IPR011009">
    <property type="entry name" value="Kinase-like_dom_sf"/>
</dbReference>
<dbReference type="SMART" id="SM00256">
    <property type="entry name" value="FBOX"/>
    <property type="match status" value="4"/>
</dbReference>
<reference evidence="14 15" key="1">
    <citation type="submission" date="2021-05" db="EMBL/GenBank/DDBJ databases">
        <title>Genome Assembly of Synthetic Allotetraploid Brassica napus Reveals Homoeologous Exchanges between Subgenomes.</title>
        <authorList>
            <person name="Davis J.T."/>
        </authorList>
    </citation>
    <scope>NUCLEOTIDE SEQUENCE [LARGE SCALE GENOMIC DNA]</scope>
    <source>
        <strain evidence="15">cv. Da-Ae</strain>
        <tissue evidence="14">Seedling</tissue>
    </source>
</reference>
<evidence type="ECO:0000256" key="5">
    <source>
        <dbReference type="ARBA" id="ARBA00022737"/>
    </source>
</evidence>
<dbReference type="Gene3D" id="2.130.10.10">
    <property type="entry name" value="YVTN repeat-like/Quinoprotein amine dehydrogenase"/>
    <property type="match status" value="2"/>
</dbReference>
<feature type="region of interest" description="Disordered" evidence="11">
    <location>
        <begin position="2660"/>
        <end position="2689"/>
    </location>
</feature>
<accession>A0ABQ8EHG3</accession>
<dbReference type="Gene3D" id="1.25.10.10">
    <property type="entry name" value="Leucine-rich Repeat Variant"/>
    <property type="match status" value="2"/>
</dbReference>
<dbReference type="InterPro" id="IPR021133">
    <property type="entry name" value="HEAT_type_2"/>
</dbReference>
<dbReference type="CDD" id="cd22152">
    <property type="entry name" value="F-box_AtAFR-like"/>
    <property type="match status" value="3"/>
</dbReference>
<dbReference type="InterPro" id="IPR000719">
    <property type="entry name" value="Prot_kinase_dom"/>
</dbReference>
<dbReference type="InterPro" id="IPR045162">
    <property type="entry name" value="Vps15-like"/>
</dbReference>
<keyword evidence="7" id="KW-0418">Kinase</keyword>
<dbReference type="SUPFAM" id="SSF81383">
    <property type="entry name" value="F-box domain"/>
    <property type="match status" value="3"/>
</dbReference>
<dbReference type="InterPro" id="IPR036047">
    <property type="entry name" value="F-box-like_dom_sf"/>
</dbReference>
<dbReference type="Pfam" id="PF00646">
    <property type="entry name" value="F-box"/>
    <property type="match status" value="4"/>
</dbReference>
<dbReference type="InterPro" id="IPR057499">
    <property type="entry name" value="Kelch_FKB95"/>
</dbReference>
<feature type="domain" description="F-box" evidence="13">
    <location>
        <begin position="792"/>
        <end position="838"/>
    </location>
</feature>
<dbReference type="InterPro" id="IPR015943">
    <property type="entry name" value="WD40/YVTN_repeat-like_dom_sf"/>
</dbReference>
<dbReference type="InterPro" id="IPR015915">
    <property type="entry name" value="Kelch-typ_b-propeller"/>
</dbReference>
<feature type="repeat" description="WD" evidence="10">
    <location>
        <begin position="2701"/>
        <end position="2733"/>
    </location>
</feature>
<keyword evidence="3 10" id="KW-0853">WD repeat</keyword>
<dbReference type="PROSITE" id="PS50294">
    <property type="entry name" value="WD_REPEATS_REGION"/>
    <property type="match status" value="2"/>
</dbReference>
<dbReference type="Gene3D" id="2.120.10.80">
    <property type="entry name" value="Kelch-type beta propeller"/>
    <property type="match status" value="4"/>
</dbReference>
<evidence type="ECO:0000259" key="12">
    <source>
        <dbReference type="PROSITE" id="PS50011"/>
    </source>
</evidence>
<dbReference type="PROSITE" id="PS50077">
    <property type="entry name" value="HEAT_REPEAT"/>
    <property type="match status" value="2"/>
</dbReference>
<evidence type="ECO:0000256" key="2">
    <source>
        <dbReference type="ARBA" id="ARBA00022527"/>
    </source>
</evidence>